<evidence type="ECO:0000313" key="3">
    <source>
        <dbReference type="Proteomes" id="UP000318081"/>
    </source>
</evidence>
<organism evidence="2 3">
    <name type="scientific">Stieleria magnilauensis</name>
    <dbReference type="NCBI Taxonomy" id="2527963"/>
    <lineage>
        <taxon>Bacteria</taxon>
        <taxon>Pseudomonadati</taxon>
        <taxon>Planctomycetota</taxon>
        <taxon>Planctomycetia</taxon>
        <taxon>Pirellulales</taxon>
        <taxon>Pirellulaceae</taxon>
        <taxon>Stieleria</taxon>
    </lineage>
</organism>
<dbReference type="Proteomes" id="UP000318081">
    <property type="component" value="Chromosome"/>
</dbReference>
<gene>
    <name evidence="2" type="ORF">TBK1r_35450</name>
</gene>
<feature type="transmembrane region" description="Helical" evidence="1">
    <location>
        <begin position="6"/>
        <end position="27"/>
    </location>
</feature>
<evidence type="ECO:0000313" key="2">
    <source>
        <dbReference type="EMBL" id="QDV84594.1"/>
    </source>
</evidence>
<keyword evidence="3" id="KW-1185">Reference proteome</keyword>
<feature type="transmembrane region" description="Helical" evidence="1">
    <location>
        <begin position="48"/>
        <end position="70"/>
    </location>
</feature>
<sequence>MVIAVAGSGLMAGLFFVFSFSVMDALAQMPTSEGMKAMQLINRTILNPVFLSVFFGTALACMLVTIISAWQRPPEYGLAVAGACAYLFGGFMVTAVFNVPLNNALDKLPLDAPESNHEWNRYLRLWTRWNHFRTAACILACVLLAIGLT</sequence>
<keyword evidence="1" id="KW-0472">Membrane</keyword>
<proteinExistence type="predicted"/>
<feature type="transmembrane region" description="Helical" evidence="1">
    <location>
        <begin position="131"/>
        <end position="148"/>
    </location>
</feature>
<feature type="transmembrane region" description="Helical" evidence="1">
    <location>
        <begin position="76"/>
        <end position="99"/>
    </location>
</feature>
<evidence type="ECO:0000256" key="1">
    <source>
        <dbReference type="SAM" id="Phobius"/>
    </source>
</evidence>
<dbReference type="EMBL" id="CP036432">
    <property type="protein sequence ID" value="QDV84594.1"/>
    <property type="molecule type" value="Genomic_DNA"/>
</dbReference>
<accession>A0ABX5XXM8</accession>
<evidence type="ECO:0008006" key="4">
    <source>
        <dbReference type="Google" id="ProtNLM"/>
    </source>
</evidence>
<name>A0ABX5XXM8_9BACT</name>
<keyword evidence="1" id="KW-0812">Transmembrane</keyword>
<reference evidence="2 3" key="1">
    <citation type="submission" date="2019-02" db="EMBL/GenBank/DDBJ databases">
        <title>Deep-cultivation of Planctomycetes and their phenomic and genomic characterization uncovers novel biology.</title>
        <authorList>
            <person name="Wiegand S."/>
            <person name="Jogler M."/>
            <person name="Boedeker C."/>
            <person name="Pinto D."/>
            <person name="Vollmers J."/>
            <person name="Rivas-Marin E."/>
            <person name="Kohn T."/>
            <person name="Peeters S.H."/>
            <person name="Heuer A."/>
            <person name="Rast P."/>
            <person name="Oberbeckmann S."/>
            <person name="Bunk B."/>
            <person name="Jeske O."/>
            <person name="Meyerdierks A."/>
            <person name="Storesund J.E."/>
            <person name="Kallscheuer N."/>
            <person name="Luecker S."/>
            <person name="Lage O.M."/>
            <person name="Pohl T."/>
            <person name="Merkel B.J."/>
            <person name="Hornburger P."/>
            <person name="Mueller R.-W."/>
            <person name="Bruemmer F."/>
            <person name="Labrenz M."/>
            <person name="Spormann A.M."/>
            <person name="Op den Camp H."/>
            <person name="Overmann J."/>
            <person name="Amann R."/>
            <person name="Jetten M.S.M."/>
            <person name="Mascher T."/>
            <person name="Medema M.H."/>
            <person name="Devos D.P."/>
            <person name="Kaster A.-K."/>
            <person name="Ovreas L."/>
            <person name="Rohde M."/>
            <person name="Galperin M.Y."/>
            <person name="Jogler C."/>
        </authorList>
    </citation>
    <scope>NUCLEOTIDE SEQUENCE [LARGE SCALE GENOMIC DNA]</scope>
    <source>
        <strain evidence="2 3">TBK1r</strain>
    </source>
</reference>
<dbReference type="Pfam" id="PF08592">
    <property type="entry name" value="Anthrone_oxy"/>
    <property type="match status" value="1"/>
</dbReference>
<protein>
    <recommendedName>
        <fullName evidence="4">DUF1772 domain-containing protein</fullName>
    </recommendedName>
</protein>
<dbReference type="InterPro" id="IPR013901">
    <property type="entry name" value="Anthrone_oxy"/>
</dbReference>
<keyword evidence="1" id="KW-1133">Transmembrane helix</keyword>